<dbReference type="Proteomes" id="UP000077315">
    <property type="component" value="Unassembled WGS sequence"/>
</dbReference>
<evidence type="ECO:0000313" key="2">
    <source>
        <dbReference type="EMBL" id="OAD79061.1"/>
    </source>
</evidence>
<gene>
    <name evidence="2" type="ORF">PHYBLDRAFT_141115</name>
</gene>
<dbReference type="EMBL" id="KV440973">
    <property type="protein sequence ID" value="OAD79061.1"/>
    <property type="molecule type" value="Genomic_DNA"/>
</dbReference>
<evidence type="ECO:0000256" key="1">
    <source>
        <dbReference type="SAM" id="Phobius"/>
    </source>
</evidence>
<feature type="transmembrane region" description="Helical" evidence="1">
    <location>
        <begin position="33"/>
        <end position="52"/>
    </location>
</feature>
<keyword evidence="1" id="KW-1133">Transmembrane helix</keyword>
<evidence type="ECO:0000313" key="3">
    <source>
        <dbReference type="Proteomes" id="UP000077315"/>
    </source>
</evidence>
<proteinExistence type="predicted"/>
<sequence>MSIKKKDETFEDPALSMVRMQVYLNPLNNMPVFIHYMAIFIVIFYLVFLALAETKIDIYVSAMWDDIKDNNSKRFVDDTQSLIERLKLENTILVDTMPRPKEASTNSMNNYLKLLLDELLKLYNGVKLSDNSNENITICAITMIPKTTQVDFSGFEYSTRTKRTKAGNLDYANKWKEAKNAAERTRLERSNGT</sequence>
<name>A0A163B9S4_PHYB8</name>
<protein>
    <submittedName>
        <fullName evidence="2">Uncharacterized protein</fullName>
    </submittedName>
</protein>
<reference evidence="3" key="1">
    <citation type="submission" date="2015-06" db="EMBL/GenBank/DDBJ databases">
        <title>Expansion of signal transduction pathways in fungi by whole-genome duplication.</title>
        <authorList>
            <consortium name="DOE Joint Genome Institute"/>
            <person name="Corrochano L.M."/>
            <person name="Kuo A."/>
            <person name="Marcet-Houben M."/>
            <person name="Polaino S."/>
            <person name="Salamov A."/>
            <person name="Villalobos J.M."/>
            <person name="Alvarez M.I."/>
            <person name="Avalos J."/>
            <person name="Benito E.P."/>
            <person name="Benoit I."/>
            <person name="Burger G."/>
            <person name="Camino L.P."/>
            <person name="Canovas D."/>
            <person name="Cerda-Olmedo E."/>
            <person name="Cheng J.-F."/>
            <person name="Dominguez A."/>
            <person name="Elias M."/>
            <person name="Eslava A.P."/>
            <person name="Glaser F."/>
            <person name="Grimwood J."/>
            <person name="Gutierrez G."/>
            <person name="Heitman J."/>
            <person name="Henrissat B."/>
            <person name="Iturriaga E.A."/>
            <person name="Lang B.F."/>
            <person name="Lavin J.L."/>
            <person name="Lee S."/>
            <person name="Li W."/>
            <person name="Lindquist E."/>
            <person name="Lopez-Garcia S."/>
            <person name="Luque E.M."/>
            <person name="Marcos A.T."/>
            <person name="Martin J."/>
            <person name="McCluskey K."/>
            <person name="Medina H.R."/>
            <person name="Miralles-Duran A."/>
            <person name="Miyazaki A."/>
            <person name="Munoz-Torres E."/>
            <person name="Oguiza J.A."/>
            <person name="Ohm R."/>
            <person name="Olmedo M."/>
            <person name="Orejas M."/>
            <person name="Ortiz-Castellanos L."/>
            <person name="Pisabarro A.G."/>
            <person name="Rodriguez-Romero J."/>
            <person name="Ruiz-Herrera J."/>
            <person name="Ruiz-Vazquez R."/>
            <person name="Sanz C."/>
            <person name="Schackwitz W."/>
            <person name="Schmutz J."/>
            <person name="Shahriari M."/>
            <person name="Shelest E."/>
            <person name="Silva-Franco F."/>
            <person name="Soanes D."/>
            <person name="Syed K."/>
            <person name="Tagua V.G."/>
            <person name="Talbot N.J."/>
            <person name="Thon M."/>
            <person name="De vries R.P."/>
            <person name="Wiebenga A."/>
            <person name="Yadav J.S."/>
            <person name="Braun E.L."/>
            <person name="Baker S."/>
            <person name="Garre V."/>
            <person name="Horwitz B."/>
            <person name="Torres-Martinez S."/>
            <person name="Idnurm A."/>
            <person name="Herrera-Estrella A."/>
            <person name="Gabaldon T."/>
            <person name="Grigoriev I.V."/>
        </authorList>
    </citation>
    <scope>NUCLEOTIDE SEQUENCE [LARGE SCALE GENOMIC DNA]</scope>
    <source>
        <strain evidence="3">NRRL 1555(-)</strain>
    </source>
</reference>
<dbReference type="VEuPathDB" id="FungiDB:PHYBLDRAFT_141115"/>
<dbReference type="AlphaFoldDB" id="A0A163B9S4"/>
<dbReference type="RefSeq" id="XP_018297101.1">
    <property type="nucleotide sequence ID" value="XM_018430530.1"/>
</dbReference>
<accession>A0A163B9S4</accession>
<dbReference type="InParanoid" id="A0A163B9S4"/>
<dbReference type="GeneID" id="28991436"/>
<organism evidence="2 3">
    <name type="scientific">Phycomyces blakesleeanus (strain ATCC 8743b / DSM 1359 / FGSC 10004 / NBRC 33097 / NRRL 1555)</name>
    <dbReference type="NCBI Taxonomy" id="763407"/>
    <lineage>
        <taxon>Eukaryota</taxon>
        <taxon>Fungi</taxon>
        <taxon>Fungi incertae sedis</taxon>
        <taxon>Mucoromycota</taxon>
        <taxon>Mucoromycotina</taxon>
        <taxon>Mucoromycetes</taxon>
        <taxon>Mucorales</taxon>
        <taxon>Phycomycetaceae</taxon>
        <taxon>Phycomyces</taxon>
    </lineage>
</organism>
<keyword evidence="1" id="KW-0812">Transmembrane</keyword>
<keyword evidence="3" id="KW-1185">Reference proteome</keyword>
<keyword evidence="1" id="KW-0472">Membrane</keyword>